<sequence>MEHPRECCWLLTRRLLADVNELLPDRRRYLDVVAPGWNFPLTYEDVEHALSVVDPELNEALTTWFNERTLNLAPLTLGQLRRLAVSSELY</sequence>
<comment type="caution">
    <text evidence="1">The sequence shown here is derived from an EMBL/GenBank/DDBJ whole genome shotgun (WGS) entry which is preliminary data.</text>
</comment>
<protein>
    <submittedName>
        <fullName evidence="1">Uncharacterized protein</fullName>
    </submittedName>
</protein>
<gene>
    <name evidence="1" type="ORF">BJ963_003642</name>
</gene>
<organism evidence="1 2">
    <name type="scientific">Leifsonia soli</name>
    <dbReference type="NCBI Taxonomy" id="582665"/>
    <lineage>
        <taxon>Bacteria</taxon>
        <taxon>Bacillati</taxon>
        <taxon>Actinomycetota</taxon>
        <taxon>Actinomycetes</taxon>
        <taxon>Micrococcales</taxon>
        <taxon>Microbacteriaceae</taxon>
        <taxon>Leifsonia</taxon>
    </lineage>
</organism>
<dbReference type="Proteomes" id="UP000589620">
    <property type="component" value="Unassembled WGS sequence"/>
</dbReference>
<evidence type="ECO:0000313" key="1">
    <source>
        <dbReference type="EMBL" id="NYD76123.1"/>
    </source>
</evidence>
<dbReference type="RefSeq" id="WP_179457868.1">
    <property type="nucleotide sequence ID" value="NZ_BAAAPX010000001.1"/>
</dbReference>
<name>A0A852T5P3_9MICO</name>
<proteinExistence type="predicted"/>
<keyword evidence="2" id="KW-1185">Reference proteome</keyword>
<evidence type="ECO:0000313" key="2">
    <source>
        <dbReference type="Proteomes" id="UP000589620"/>
    </source>
</evidence>
<reference evidence="1 2" key="1">
    <citation type="submission" date="2020-07" db="EMBL/GenBank/DDBJ databases">
        <title>Sequencing the genomes of 1000 actinobacteria strains.</title>
        <authorList>
            <person name="Klenk H.-P."/>
        </authorList>
    </citation>
    <scope>NUCLEOTIDE SEQUENCE [LARGE SCALE GENOMIC DNA]</scope>
    <source>
        <strain evidence="1 2">DSM 23871</strain>
    </source>
</reference>
<dbReference type="AlphaFoldDB" id="A0A852T5P3"/>
<accession>A0A852T5P3</accession>
<dbReference type="EMBL" id="JACCBJ010000001">
    <property type="protein sequence ID" value="NYD76123.1"/>
    <property type="molecule type" value="Genomic_DNA"/>
</dbReference>